<evidence type="ECO:0000313" key="4">
    <source>
        <dbReference type="Proteomes" id="UP000238823"/>
    </source>
</evidence>
<dbReference type="RefSeq" id="WP_181234470.1">
    <property type="nucleotide sequence ID" value="NZ_PVNL01000136.1"/>
</dbReference>
<feature type="compositionally biased region" description="Basic and acidic residues" evidence="1">
    <location>
        <begin position="251"/>
        <end position="260"/>
    </location>
</feature>
<sequence>MSRQRLTCVLTSAVLSALVLAGCDARYPPMPDAWEPVPVPTHTPSASLPTATDEGAGPDGSLLGAYAERTPRQDDDVEAWMLPFQAKAMIVELLIAAAKDDPHRMNQLLSENARWGVPDRRELRARPIMHDGDPLGLEFLDAFRRATSRFAAKSSFTCTPLQPGWQMLAAAGAEPMWCSYTSADSLDIIGFRLIVEQGQVVTDYIGFFEQRQPFAIRVPDAGDPPNITPYVKLPVSLTLPQLMPDGSNPVIEKKPARQPEPEPEPAPEPEPEPEVEPTPEPEPADAPIPVEPKPKQPAKPADDAAEKPAKKPAKPADDAAEKPAKKPAKPADAEPGDAGE</sequence>
<keyword evidence="2" id="KW-0732">Signal</keyword>
<gene>
    <name evidence="3" type="ORF">ENSA7_73290</name>
</gene>
<feature type="region of interest" description="Disordered" evidence="1">
    <location>
        <begin position="34"/>
        <end position="65"/>
    </location>
</feature>
<proteinExistence type="predicted"/>
<name>A0A2S9XS56_9BACT</name>
<feature type="signal peptide" evidence="2">
    <location>
        <begin position="1"/>
        <end position="21"/>
    </location>
</feature>
<evidence type="ECO:0000256" key="2">
    <source>
        <dbReference type="SAM" id="SignalP"/>
    </source>
</evidence>
<evidence type="ECO:0000256" key="1">
    <source>
        <dbReference type="SAM" id="MobiDB-lite"/>
    </source>
</evidence>
<feature type="compositionally biased region" description="Basic and acidic residues" evidence="1">
    <location>
        <begin position="300"/>
        <end position="332"/>
    </location>
</feature>
<dbReference type="Proteomes" id="UP000238823">
    <property type="component" value="Unassembled WGS sequence"/>
</dbReference>
<dbReference type="EMBL" id="PVNL01000136">
    <property type="protein sequence ID" value="PRP95695.1"/>
    <property type="molecule type" value="Genomic_DNA"/>
</dbReference>
<dbReference type="AlphaFoldDB" id="A0A2S9XS56"/>
<dbReference type="PROSITE" id="PS51257">
    <property type="entry name" value="PROKAR_LIPOPROTEIN"/>
    <property type="match status" value="1"/>
</dbReference>
<comment type="caution">
    <text evidence="3">The sequence shown here is derived from an EMBL/GenBank/DDBJ whole genome shotgun (WGS) entry which is preliminary data.</text>
</comment>
<accession>A0A2S9XS56</accession>
<feature type="compositionally biased region" description="Pro residues" evidence="1">
    <location>
        <begin position="284"/>
        <end position="297"/>
    </location>
</feature>
<organism evidence="3 4">
    <name type="scientific">Enhygromyxa salina</name>
    <dbReference type="NCBI Taxonomy" id="215803"/>
    <lineage>
        <taxon>Bacteria</taxon>
        <taxon>Pseudomonadati</taxon>
        <taxon>Myxococcota</taxon>
        <taxon>Polyangia</taxon>
        <taxon>Nannocystales</taxon>
        <taxon>Nannocystaceae</taxon>
        <taxon>Enhygromyxa</taxon>
    </lineage>
</organism>
<protein>
    <submittedName>
        <fullName evidence="3">Uncharacterized protein</fullName>
    </submittedName>
</protein>
<reference evidence="3 4" key="1">
    <citation type="submission" date="2018-03" db="EMBL/GenBank/DDBJ databases">
        <title>Draft Genome Sequences of the Obligatory Marine Myxobacteria Enhygromyxa salina SWB007.</title>
        <authorList>
            <person name="Poehlein A."/>
            <person name="Moghaddam J.A."/>
            <person name="Harms H."/>
            <person name="Alanjari M."/>
            <person name="Koenig G.M."/>
            <person name="Daniel R."/>
            <person name="Schaeberle T.F."/>
        </authorList>
    </citation>
    <scope>NUCLEOTIDE SEQUENCE [LARGE SCALE GENOMIC DNA]</scope>
    <source>
        <strain evidence="3 4">SWB007</strain>
    </source>
</reference>
<feature type="compositionally biased region" description="Acidic residues" evidence="1">
    <location>
        <begin position="261"/>
        <end position="283"/>
    </location>
</feature>
<feature type="region of interest" description="Disordered" evidence="1">
    <location>
        <begin position="242"/>
        <end position="340"/>
    </location>
</feature>
<evidence type="ECO:0000313" key="3">
    <source>
        <dbReference type="EMBL" id="PRP95695.1"/>
    </source>
</evidence>
<feature type="chain" id="PRO_5015505870" evidence="2">
    <location>
        <begin position="22"/>
        <end position="340"/>
    </location>
</feature>